<feature type="region of interest" description="Disordered" evidence="1">
    <location>
        <begin position="1"/>
        <end position="25"/>
    </location>
</feature>
<sequence>MALGPKTWPDNDVEQGAVMNAQHPKAPVHECGLEAALQQMSKYLERARSRATERTTQATSPRPSHMRNVFASDAELSLVR</sequence>
<evidence type="ECO:0000313" key="3">
    <source>
        <dbReference type="Proteomes" id="UP001302020"/>
    </source>
</evidence>
<gene>
    <name evidence="2" type="ORF">QN243_12155</name>
</gene>
<evidence type="ECO:0000256" key="1">
    <source>
        <dbReference type="SAM" id="MobiDB-lite"/>
    </source>
</evidence>
<name>A0ABZ0JIC3_9XANT</name>
<keyword evidence="3" id="KW-1185">Reference proteome</keyword>
<dbReference type="RefSeq" id="WP_255421689.1">
    <property type="nucleotide sequence ID" value="NZ_CP126170.1"/>
</dbReference>
<protein>
    <submittedName>
        <fullName evidence="2">Uncharacterized protein</fullName>
    </submittedName>
</protein>
<evidence type="ECO:0000313" key="2">
    <source>
        <dbReference type="EMBL" id="WOS39196.1"/>
    </source>
</evidence>
<dbReference type="EMBL" id="CP126172">
    <property type="protein sequence ID" value="WOS39196.1"/>
    <property type="molecule type" value="Genomic_DNA"/>
</dbReference>
<dbReference type="Proteomes" id="UP001302020">
    <property type="component" value="Chromosome"/>
</dbReference>
<proteinExistence type="predicted"/>
<feature type="region of interest" description="Disordered" evidence="1">
    <location>
        <begin position="46"/>
        <end position="80"/>
    </location>
</feature>
<organism evidence="2 3">
    <name type="scientific">Xanthomonas rydalmerensis</name>
    <dbReference type="NCBI Taxonomy" id="3046274"/>
    <lineage>
        <taxon>Bacteria</taxon>
        <taxon>Pseudomonadati</taxon>
        <taxon>Pseudomonadota</taxon>
        <taxon>Gammaproteobacteria</taxon>
        <taxon>Lysobacterales</taxon>
        <taxon>Lysobacteraceae</taxon>
        <taxon>Xanthomonas</taxon>
    </lineage>
</organism>
<reference evidence="2 3" key="1">
    <citation type="submission" date="2023-05" db="EMBL/GenBank/DDBJ databases">
        <title>Xanthomonas rydalmerenesis sp. nov., a novel Xanthomonas species isolated from Fragaria x ananassa.</title>
        <authorList>
            <person name="McKnight D.J.E."/>
            <person name="Wong-Bajracharya J."/>
            <person name="Okoh E.B."/>
            <person name="Snijders F."/>
            <person name="Lidbetter F."/>
            <person name="Webster J."/>
            <person name="Djordjevic S.P."/>
            <person name="Bogema D.R."/>
            <person name="Chapman T.A."/>
        </authorList>
    </citation>
    <scope>NUCLEOTIDE SEQUENCE [LARGE SCALE GENOMIC DNA]</scope>
    <source>
        <strain evidence="2 3">DAR34883</strain>
    </source>
</reference>
<accession>A0ABZ0JIC3</accession>